<dbReference type="AlphaFoldDB" id="A0A2P1PZ39"/>
<organism evidence="2 3">
    <name type="scientific">Ahniella affigens</name>
    <dbReference type="NCBI Taxonomy" id="2021234"/>
    <lineage>
        <taxon>Bacteria</taxon>
        <taxon>Pseudomonadati</taxon>
        <taxon>Pseudomonadota</taxon>
        <taxon>Gammaproteobacteria</taxon>
        <taxon>Lysobacterales</taxon>
        <taxon>Rhodanobacteraceae</taxon>
        <taxon>Ahniella</taxon>
    </lineage>
</organism>
<dbReference type="InterPro" id="IPR014719">
    <property type="entry name" value="Ribosomal_bL12_C/ClpS-like"/>
</dbReference>
<evidence type="ECO:0000259" key="1">
    <source>
        <dbReference type="Pfam" id="PF00542"/>
    </source>
</evidence>
<name>A0A2P1PZ39_9GAMM</name>
<keyword evidence="3" id="KW-1185">Reference proteome</keyword>
<protein>
    <recommendedName>
        <fullName evidence="1">Large ribosomal subunit protein bL12 C-terminal domain-containing protein</fullName>
    </recommendedName>
</protein>
<proteinExistence type="predicted"/>
<reference evidence="2 3" key="2">
    <citation type="submission" date="2018-03" db="EMBL/GenBank/DDBJ databases">
        <authorList>
            <person name="Keele B.F."/>
        </authorList>
    </citation>
    <scope>NUCLEOTIDE SEQUENCE [LARGE SCALE GENOMIC DNA]</scope>
    <source>
        <strain evidence="2 3">D13</strain>
    </source>
</reference>
<dbReference type="KEGG" id="xba:C7S18_13255"/>
<dbReference type="Proteomes" id="UP000241074">
    <property type="component" value="Chromosome"/>
</dbReference>
<dbReference type="Gene3D" id="3.30.1390.10">
    <property type="match status" value="1"/>
</dbReference>
<accession>A0A2P1PZ39</accession>
<dbReference type="GO" id="GO:0003735">
    <property type="term" value="F:structural constituent of ribosome"/>
    <property type="evidence" value="ECO:0007669"/>
    <property type="project" value="InterPro"/>
</dbReference>
<feature type="domain" description="Large ribosomal subunit protein bL12 C-terminal" evidence="1">
    <location>
        <begin position="61"/>
        <end position="99"/>
    </location>
</feature>
<reference evidence="2 3" key="1">
    <citation type="submission" date="2018-03" db="EMBL/GenBank/DDBJ databases">
        <title>Ahniella affigens gen. nov., sp. nov., a gammaproteobacterium isolated from sandy soil near a stream.</title>
        <authorList>
            <person name="Ko Y."/>
            <person name="Kim J.-H."/>
        </authorList>
    </citation>
    <scope>NUCLEOTIDE SEQUENCE [LARGE SCALE GENOMIC DNA]</scope>
    <source>
        <strain evidence="2 3">D13</strain>
    </source>
</reference>
<evidence type="ECO:0000313" key="2">
    <source>
        <dbReference type="EMBL" id="AVQ00108.1"/>
    </source>
</evidence>
<evidence type="ECO:0000313" key="3">
    <source>
        <dbReference type="Proteomes" id="UP000241074"/>
    </source>
</evidence>
<dbReference type="EMBL" id="CP027860">
    <property type="protein sequence ID" value="AVQ00108.1"/>
    <property type="molecule type" value="Genomic_DNA"/>
</dbReference>
<dbReference type="Pfam" id="PF00542">
    <property type="entry name" value="Ribosomal_L12"/>
    <property type="match status" value="1"/>
</dbReference>
<sequence length="107" mass="11021">MMIGAVFGFLLRGILGNKPAPASQPAASAPSSMHRLGVDLGVPASLDLAKLGVSVAVEANILEALGRGSKIEAIKLLREATGLGLKESKDAIEYLEASIVHANDSRS</sequence>
<dbReference type="GO" id="GO:0006412">
    <property type="term" value="P:translation"/>
    <property type="evidence" value="ECO:0007669"/>
    <property type="project" value="InterPro"/>
</dbReference>
<dbReference type="InterPro" id="IPR013823">
    <property type="entry name" value="Ribosomal_bL12_C"/>
</dbReference>
<gene>
    <name evidence="2" type="ORF">C7S18_13255</name>
</gene>
<dbReference type="SUPFAM" id="SSF54736">
    <property type="entry name" value="ClpS-like"/>
    <property type="match status" value="1"/>
</dbReference>
<dbReference type="OrthoDB" id="6059307at2"/>